<dbReference type="PANTHER" id="PTHR35531:SF1">
    <property type="entry name" value="INNER MEMBRANE PROTEIN YBCI-RELATED"/>
    <property type="match status" value="1"/>
</dbReference>
<keyword evidence="1" id="KW-1133">Transmembrane helix</keyword>
<dbReference type="EMBL" id="MPIN01000005">
    <property type="protein sequence ID" value="OJH38579.1"/>
    <property type="molecule type" value="Genomic_DNA"/>
</dbReference>
<evidence type="ECO:0000313" key="3">
    <source>
        <dbReference type="Proteomes" id="UP000182229"/>
    </source>
</evidence>
<dbReference type="InterPro" id="IPR007404">
    <property type="entry name" value="YdjM-like"/>
</dbReference>
<dbReference type="Pfam" id="PF04307">
    <property type="entry name" value="YdjM"/>
    <property type="match status" value="1"/>
</dbReference>
<keyword evidence="1" id="KW-0812">Transmembrane</keyword>
<gene>
    <name evidence="2" type="ORF">BON30_20260</name>
</gene>
<dbReference type="RefSeq" id="WP_071900027.1">
    <property type="nucleotide sequence ID" value="NZ_MPIN01000005.1"/>
</dbReference>
<keyword evidence="2" id="KW-0378">Hydrolase</keyword>
<evidence type="ECO:0000313" key="2">
    <source>
        <dbReference type="EMBL" id="OJH38579.1"/>
    </source>
</evidence>
<organism evidence="2 3">
    <name type="scientific">Cystobacter ferrugineus</name>
    <dbReference type="NCBI Taxonomy" id="83449"/>
    <lineage>
        <taxon>Bacteria</taxon>
        <taxon>Pseudomonadati</taxon>
        <taxon>Myxococcota</taxon>
        <taxon>Myxococcia</taxon>
        <taxon>Myxococcales</taxon>
        <taxon>Cystobacterineae</taxon>
        <taxon>Archangiaceae</taxon>
        <taxon>Cystobacter</taxon>
    </lineage>
</organism>
<feature type="transmembrane region" description="Helical" evidence="1">
    <location>
        <begin position="92"/>
        <end position="117"/>
    </location>
</feature>
<protein>
    <submittedName>
        <fullName evidence="2">Hydrolase</fullName>
    </submittedName>
</protein>
<dbReference type="AlphaFoldDB" id="A0A1L9B8J3"/>
<name>A0A1L9B8J3_9BACT</name>
<keyword evidence="3" id="KW-1185">Reference proteome</keyword>
<dbReference type="PANTHER" id="PTHR35531">
    <property type="entry name" value="INNER MEMBRANE PROTEIN YBCI-RELATED"/>
    <property type="match status" value="1"/>
</dbReference>
<reference evidence="2 3" key="2">
    <citation type="submission" date="2016-12" db="EMBL/GenBank/DDBJ databases">
        <title>Draft Genome Sequence of Cystobacter ferrugineus Strain Cbfe23.</title>
        <authorList>
            <person name="Akbar S."/>
            <person name="Dowd S.E."/>
            <person name="Stevens D.C."/>
        </authorList>
    </citation>
    <scope>NUCLEOTIDE SEQUENCE [LARGE SCALE GENOMIC DNA]</scope>
    <source>
        <strain evidence="2 3">Cbfe23</strain>
    </source>
</reference>
<reference evidence="3" key="1">
    <citation type="submission" date="2016-11" db="EMBL/GenBank/DDBJ databases">
        <authorList>
            <person name="Shukria A."/>
            <person name="Stevens D.C."/>
        </authorList>
    </citation>
    <scope>NUCLEOTIDE SEQUENCE [LARGE SCALE GENOMIC DNA]</scope>
    <source>
        <strain evidence="3">Cbfe23</strain>
    </source>
</reference>
<dbReference type="GO" id="GO:0016787">
    <property type="term" value="F:hydrolase activity"/>
    <property type="evidence" value="ECO:0007669"/>
    <property type="project" value="UniProtKB-KW"/>
</dbReference>
<evidence type="ECO:0000256" key="1">
    <source>
        <dbReference type="SAM" id="Phobius"/>
    </source>
</evidence>
<feature type="transmembrane region" description="Helical" evidence="1">
    <location>
        <begin position="27"/>
        <end position="49"/>
    </location>
</feature>
<accession>A0A1L9B8J3</accession>
<feature type="transmembrane region" description="Helical" evidence="1">
    <location>
        <begin position="61"/>
        <end position="80"/>
    </location>
</feature>
<feature type="transmembrane region" description="Helical" evidence="1">
    <location>
        <begin position="137"/>
        <end position="161"/>
    </location>
</feature>
<dbReference type="STRING" id="83449.BON30_20260"/>
<comment type="caution">
    <text evidence="2">The sequence shown here is derived from an EMBL/GenBank/DDBJ whole genome shotgun (WGS) entry which is preliminary data.</text>
</comment>
<proteinExistence type="predicted"/>
<sequence length="190" mass="19718">MASFGHIAVGLALGRLGGRAASPRKQAALMVALAALAMLPDADVVAFKLGIPYAAEWGHRGASHSLVLAVLVSLVVAVGTRVARGPAGEAGLLAFVAVGSHGLLDAMTTGGLGAALLWPFTTARYFLPLRPIPVAPIGAGMISARGVYVVVVELLLFLPFWGYALWPRRQTVSTAEELRPRGCPGSSRSR</sequence>
<keyword evidence="1" id="KW-0472">Membrane</keyword>
<dbReference type="OrthoDB" id="9794683at2"/>
<dbReference type="Proteomes" id="UP000182229">
    <property type="component" value="Unassembled WGS sequence"/>
</dbReference>